<dbReference type="RefSeq" id="WP_304560971.1">
    <property type="nucleotide sequence ID" value="NZ_JAUQSZ010000005.1"/>
</dbReference>
<dbReference type="SUPFAM" id="SSF48452">
    <property type="entry name" value="TPR-like"/>
    <property type="match status" value="1"/>
</dbReference>
<feature type="compositionally biased region" description="Low complexity" evidence="2">
    <location>
        <begin position="169"/>
        <end position="180"/>
    </location>
</feature>
<feature type="domain" description="LysM" evidence="4">
    <location>
        <begin position="96"/>
        <end position="143"/>
    </location>
</feature>
<dbReference type="PROSITE" id="PS50005">
    <property type="entry name" value="TPR"/>
    <property type="match status" value="1"/>
</dbReference>
<dbReference type="Gene3D" id="1.25.40.10">
    <property type="entry name" value="Tetratricopeptide repeat domain"/>
    <property type="match status" value="1"/>
</dbReference>
<keyword evidence="3" id="KW-0732">Signal</keyword>
<evidence type="ECO:0000256" key="3">
    <source>
        <dbReference type="SAM" id="SignalP"/>
    </source>
</evidence>
<protein>
    <submittedName>
        <fullName evidence="5">LysM peptidoglycan-binding domain-containing protein</fullName>
    </submittedName>
</protein>
<gene>
    <name evidence="5" type="ORF">Q5H94_09245</name>
</gene>
<proteinExistence type="predicted"/>
<comment type="caution">
    <text evidence="5">The sequence shown here is derived from an EMBL/GenBank/DDBJ whole genome shotgun (WGS) entry which is preliminary data.</text>
</comment>
<evidence type="ECO:0000256" key="2">
    <source>
        <dbReference type="SAM" id="MobiDB-lite"/>
    </source>
</evidence>
<dbReference type="SUPFAM" id="SSF54106">
    <property type="entry name" value="LysM domain"/>
    <property type="match status" value="1"/>
</dbReference>
<keyword evidence="1" id="KW-0802">TPR repeat</keyword>
<dbReference type="SMART" id="SM00257">
    <property type="entry name" value="LysM"/>
    <property type="match status" value="1"/>
</dbReference>
<accession>A0ABT9A0J3</accession>
<evidence type="ECO:0000256" key="1">
    <source>
        <dbReference type="PROSITE-ProRule" id="PRU00339"/>
    </source>
</evidence>
<organism evidence="5 6">
    <name type="scientific">Sphingomonas immobilis</name>
    <dbReference type="NCBI Taxonomy" id="3063997"/>
    <lineage>
        <taxon>Bacteria</taxon>
        <taxon>Pseudomonadati</taxon>
        <taxon>Pseudomonadota</taxon>
        <taxon>Alphaproteobacteria</taxon>
        <taxon>Sphingomonadales</taxon>
        <taxon>Sphingomonadaceae</taxon>
        <taxon>Sphingomonas</taxon>
    </lineage>
</organism>
<dbReference type="InterPro" id="IPR011990">
    <property type="entry name" value="TPR-like_helical_dom_sf"/>
</dbReference>
<feature type="signal peptide" evidence="3">
    <location>
        <begin position="1"/>
        <end position="20"/>
    </location>
</feature>
<evidence type="ECO:0000259" key="4">
    <source>
        <dbReference type="PROSITE" id="PS51782"/>
    </source>
</evidence>
<feature type="region of interest" description="Disordered" evidence="2">
    <location>
        <begin position="137"/>
        <end position="180"/>
    </location>
</feature>
<evidence type="ECO:0000313" key="6">
    <source>
        <dbReference type="Proteomes" id="UP001176468"/>
    </source>
</evidence>
<dbReference type="InterPro" id="IPR036779">
    <property type="entry name" value="LysM_dom_sf"/>
</dbReference>
<dbReference type="EMBL" id="JAUQSZ010000005">
    <property type="protein sequence ID" value="MDO7842511.1"/>
    <property type="molecule type" value="Genomic_DNA"/>
</dbReference>
<feature type="chain" id="PRO_5047413937" evidence="3">
    <location>
        <begin position="21"/>
        <end position="241"/>
    </location>
</feature>
<name>A0ABT9A0J3_9SPHN</name>
<keyword evidence="6" id="KW-1185">Reference proteome</keyword>
<evidence type="ECO:0000313" key="5">
    <source>
        <dbReference type="EMBL" id="MDO7842511.1"/>
    </source>
</evidence>
<dbReference type="InterPro" id="IPR018392">
    <property type="entry name" value="LysM"/>
</dbReference>
<sequence length="241" mass="24885">MTIFYRLRGALVATCALAVAACNSGTPRPSVTPPPPAARGAAGVDAIADLLDAGNERAAKKEIKALLKREPMNASALLLKSSIDGDPKEQLGPNSYPYTVRPGDSIAGIARRLLGNRLKAYQLTRYNGLKAPVALQPGQTLRIPGTPPAPPAPVRKPEPDRVPPPAVAPKPKSVAPKPVAPAANPAAARAARTAGLAALNQGQVTRAVALLRRAAALDPANPVIAKDLARAQRIAATVKAH</sequence>
<feature type="repeat" description="TPR" evidence="1">
    <location>
        <begin position="188"/>
        <end position="221"/>
    </location>
</feature>
<dbReference type="Pfam" id="PF01476">
    <property type="entry name" value="LysM"/>
    <property type="match status" value="1"/>
</dbReference>
<dbReference type="CDD" id="cd00118">
    <property type="entry name" value="LysM"/>
    <property type="match status" value="1"/>
</dbReference>
<reference evidence="5" key="1">
    <citation type="submission" date="2023-07" db="EMBL/GenBank/DDBJ databases">
        <authorList>
            <person name="Kim M.K."/>
        </authorList>
    </citation>
    <scope>NUCLEOTIDE SEQUENCE</scope>
    <source>
        <strain evidence="5">CA1-15</strain>
    </source>
</reference>
<dbReference type="Proteomes" id="UP001176468">
    <property type="component" value="Unassembled WGS sequence"/>
</dbReference>
<dbReference type="InterPro" id="IPR019734">
    <property type="entry name" value="TPR_rpt"/>
</dbReference>
<feature type="compositionally biased region" description="Pro residues" evidence="2">
    <location>
        <begin position="145"/>
        <end position="154"/>
    </location>
</feature>
<dbReference type="PROSITE" id="PS51782">
    <property type="entry name" value="LYSM"/>
    <property type="match status" value="1"/>
</dbReference>
<dbReference type="Gene3D" id="3.10.350.10">
    <property type="entry name" value="LysM domain"/>
    <property type="match status" value="1"/>
</dbReference>
<dbReference type="PROSITE" id="PS51257">
    <property type="entry name" value="PROKAR_LIPOPROTEIN"/>
    <property type="match status" value="1"/>
</dbReference>